<evidence type="ECO:0000313" key="12">
    <source>
        <dbReference type="EMBL" id="AJJ48645.1"/>
    </source>
</evidence>
<sequence length="341" mass="38389">MIQDEIPVPAKILQWRCVESKIESKRLYYGRFAASPFSKGQANTVGVAMRRALLGEVEGASITYAKFKNVIHEYSTLVGVRESIHDILINLKEIVFKSDSFEPQKASISIIGPGNVTAENIALPSSVQTIDASQHIATITKATSLDIESRIEKARGYRIQNPRESQNGEFFLDAVFTPIRNANYSVHSFENDNEVQEVLFIEVWTNGSFTPKEALYEASRNLIELLIPFLHIEGKDVIDRTDDKNESAKENFPSTSISTDIDEIAKKLTSRQISIEQLELPARAYNCLKQMNVHTISDLLNYSQEDLGRIQNLGKKSVEQVVKALKDHFAIQLPKEKFSIN</sequence>
<proteinExistence type="inferred from homology"/>
<feature type="domain" description="DNA-directed RNA polymerase RpoA/D/Rpb3-type" evidence="10">
    <location>
        <begin position="29"/>
        <end position="232"/>
    </location>
</feature>
<keyword evidence="7 9" id="KW-0804">Transcription</keyword>
<dbReference type="InterPro" id="IPR011260">
    <property type="entry name" value="RNAP_asu_C"/>
</dbReference>
<comment type="catalytic activity">
    <reaction evidence="8 9">
        <text>RNA(n) + a ribonucleoside 5'-triphosphate = RNA(n+1) + diphosphate</text>
        <dbReference type="Rhea" id="RHEA:21248"/>
        <dbReference type="Rhea" id="RHEA-COMP:14527"/>
        <dbReference type="Rhea" id="RHEA-COMP:17342"/>
        <dbReference type="ChEBI" id="CHEBI:33019"/>
        <dbReference type="ChEBI" id="CHEBI:61557"/>
        <dbReference type="ChEBI" id="CHEBI:140395"/>
        <dbReference type="EC" id="2.7.7.6"/>
    </reaction>
</comment>
<name>H8Y646_9MONI</name>
<evidence type="ECO:0000256" key="4">
    <source>
        <dbReference type="ARBA" id="ARBA00022478"/>
    </source>
</evidence>
<dbReference type="SUPFAM" id="SSF47789">
    <property type="entry name" value="C-terminal domain of RNA polymerase alpha subunit"/>
    <property type="match status" value="1"/>
</dbReference>
<dbReference type="GO" id="GO:0006351">
    <property type="term" value="P:DNA-templated transcription"/>
    <property type="evidence" value="ECO:0007669"/>
    <property type="project" value="UniProtKB-UniRule"/>
</dbReference>
<comment type="domain">
    <text evidence="9">The N-terminal domain is essential for RNAP assembly and basal transcription, whereas the C-terminal domain is involved in interaction with transcriptional regulators and with upstream promoter elements.</text>
</comment>
<gene>
    <name evidence="9 11" type="primary">rpoA</name>
</gene>
<feature type="region of interest" description="Alpha N-terminal domain (alpha-NTD)" evidence="9">
    <location>
        <begin position="1"/>
        <end position="240"/>
    </location>
</feature>
<dbReference type="RefSeq" id="YP_005352982.1">
    <property type="nucleotide sequence ID" value="NC_017006.1"/>
</dbReference>
<dbReference type="EMBL" id="KP205433">
    <property type="protein sequence ID" value="AJJ48645.1"/>
    <property type="molecule type" value="Genomic_DNA"/>
</dbReference>
<dbReference type="Gene3D" id="3.30.1360.10">
    <property type="entry name" value="RNA polymerase, RBP11-like subunit"/>
    <property type="match status" value="1"/>
</dbReference>
<reference evidence="11" key="2">
    <citation type="submission" date="2014-12" db="EMBL/GenBank/DDBJ databases">
        <title>Complete genome sequence of Mankyua chejuense (Ophioglossaceae).</title>
        <authorList>
            <person name="Kim H.T."/>
            <person name="Kim K.J."/>
        </authorList>
    </citation>
    <scope>NUCLEOTIDE SEQUENCE</scope>
</reference>
<dbReference type="EC" id="2.7.7.6" evidence="9"/>
<dbReference type="GeneID" id="11945947"/>
<evidence type="ECO:0000256" key="1">
    <source>
        <dbReference type="ARBA" id="ARBA00004026"/>
    </source>
</evidence>
<dbReference type="Pfam" id="PF01193">
    <property type="entry name" value="RNA_pol_L"/>
    <property type="match status" value="1"/>
</dbReference>
<dbReference type="InterPro" id="IPR011262">
    <property type="entry name" value="DNA-dir_RNA_pol_insert"/>
</dbReference>
<comment type="similarity">
    <text evidence="3 9">Belongs to the RNA polymerase alpha chain family.</text>
</comment>
<dbReference type="GO" id="GO:0046983">
    <property type="term" value="F:protein dimerization activity"/>
    <property type="evidence" value="ECO:0007669"/>
    <property type="project" value="InterPro"/>
</dbReference>
<dbReference type="CDD" id="cd06928">
    <property type="entry name" value="RNAP_alpha_NTD"/>
    <property type="match status" value="1"/>
</dbReference>
<organism evidence="11">
    <name type="scientific">Mankyua chejuensis</name>
    <dbReference type="NCBI Taxonomy" id="996148"/>
    <lineage>
        <taxon>Eukaryota</taxon>
        <taxon>Viridiplantae</taxon>
        <taxon>Streptophyta</taxon>
        <taxon>Embryophyta</taxon>
        <taxon>Tracheophyta</taxon>
        <taxon>Polypodiopsida</taxon>
        <taxon>Ophioglossidae</taxon>
        <taxon>Ophioglossales</taxon>
        <taxon>Ophioglossaceae</taxon>
        <taxon>Mankyuoideae</taxon>
        <taxon>Mankyua</taxon>
    </lineage>
</organism>
<keyword evidence="6 9" id="KW-0548">Nucleotidyltransferase</keyword>
<dbReference type="SUPFAM" id="SSF55257">
    <property type="entry name" value="RBP11-like subunits of RNA polymerase"/>
    <property type="match status" value="1"/>
</dbReference>
<dbReference type="GO" id="GO:0003677">
    <property type="term" value="F:DNA binding"/>
    <property type="evidence" value="ECO:0007669"/>
    <property type="project" value="UniProtKB-UniRule"/>
</dbReference>
<keyword evidence="5 9" id="KW-0808">Transferase</keyword>
<dbReference type="GO" id="GO:0000428">
    <property type="term" value="C:DNA-directed RNA polymerase complex"/>
    <property type="evidence" value="ECO:0007669"/>
    <property type="project" value="UniProtKB-KW"/>
</dbReference>
<dbReference type="FunFam" id="2.170.120.12:FF:000001">
    <property type="entry name" value="DNA-directed RNA polymerase subunit alpha"/>
    <property type="match status" value="1"/>
</dbReference>
<evidence type="ECO:0000313" key="11">
    <source>
        <dbReference type="EMBL" id="ADZ48014.1"/>
    </source>
</evidence>
<evidence type="ECO:0000259" key="10">
    <source>
        <dbReference type="SMART" id="SM00662"/>
    </source>
</evidence>
<dbReference type="Pfam" id="PF03118">
    <property type="entry name" value="RNA_pol_A_CTD"/>
    <property type="match status" value="1"/>
</dbReference>
<keyword evidence="11" id="KW-0934">Plastid</keyword>
<geneLocation type="plastid" evidence="11"/>
<comment type="function">
    <text evidence="1 9">DNA-dependent RNA polymerase catalyzes the transcription of DNA into RNA using the four ribonucleoside triphosphates as substrates.</text>
</comment>
<dbReference type="AlphaFoldDB" id="H8Y646"/>
<dbReference type="GO" id="GO:0003899">
    <property type="term" value="F:DNA-directed RNA polymerase activity"/>
    <property type="evidence" value="ECO:0007669"/>
    <property type="project" value="UniProtKB-UniRule"/>
</dbReference>
<keyword evidence="4 9" id="KW-0240">DNA-directed RNA polymerase</keyword>
<dbReference type="EMBL" id="JF343520">
    <property type="protein sequence ID" value="ADZ48014.1"/>
    <property type="molecule type" value="Genomic_DNA"/>
</dbReference>
<dbReference type="Pfam" id="PF01000">
    <property type="entry name" value="RNA_pol_A_bac"/>
    <property type="match status" value="1"/>
</dbReference>
<dbReference type="SMART" id="SM00662">
    <property type="entry name" value="RPOLD"/>
    <property type="match status" value="1"/>
</dbReference>
<dbReference type="Gene3D" id="2.170.120.12">
    <property type="entry name" value="DNA-directed RNA polymerase, insert domain"/>
    <property type="match status" value="1"/>
</dbReference>
<dbReference type="GO" id="GO:0009536">
    <property type="term" value="C:plastid"/>
    <property type="evidence" value="ECO:0007669"/>
    <property type="project" value="UniProtKB-SubCell"/>
</dbReference>
<comment type="subunit">
    <text evidence="9">Homodimer. The RNAP catalytic core consists of 2 alpha, 1 beta, 1 beta' and 1 omega subunit. When a sigma factor is associated with the core the holoenzyme is formed, which can initiate transcription.</text>
</comment>
<evidence type="ECO:0000256" key="8">
    <source>
        <dbReference type="ARBA" id="ARBA00048552"/>
    </source>
</evidence>
<evidence type="ECO:0000256" key="3">
    <source>
        <dbReference type="ARBA" id="ARBA00007123"/>
    </source>
</evidence>
<keyword evidence="11" id="KW-0150">Chloroplast</keyword>
<dbReference type="InterPro" id="IPR011263">
    <property type="entry name" value="DNA-dir_RNA_pol_RpoA/D/Rpb3"/>
</dbReference>
<reference evidence="12" key="1">
    <citation type="submission" date="2014-11" db="EMBL/GenBank/DDBJ databases">
        <title>The chloroplast genome evolution of eusporangiate ferns and the origin of Mankyua (Ophioglossaceae).</title>
        <authorList>
            <person name="Kim H.T."/>
            <person name="Kim K.-J."/>
        </authorList>
    </citation>
    <scope>NUCLEOTIDE SEQUENCE</scope>
</reference>
<dbReference type="NCBIfam" id="TIGR02027">
    <property type="entry name" value="rpoA"/>
    <property type="match status" value="1"/>
</dbReference>
<evidence type="ECO:0000256" key="2">
    <source>
        <dbReference type="ARBA" id="ARBA00004474"/>
    </source>
</evidence>
<evidence type="ECO:0000256" key="7">
    <source>
        <dbReference type="ARBA" id="ARBA00023163"/>
    </source>
</evidence>
<comment type="subcellular location">
    <subcellularLocation>
        <location evidence="2">Plastid</location>
    </subcellularLocation>
</comment>
<dbReference type="HAMAP" id="MF_00059">
    <property type="entry name" value="RNApol_bact_RpoA"/>
    <property type="match status" value="1"/>
</dbReference>
<feature type="region of interest" description="Alpha C-terminal domain (alpha-CTD)" evidence="9">
    <location>
        <begin position="261"/>
        <end position="341"/>
    </location>
</feature>
<dbReference type="InterPro" id="IPR036603">
    <property type="entry name" value="RBP11-like"/>
</dbReference>
<dbReference type="Gene3D" id="1.10.150.20">
    <property type="entry name" value="5' to 3' exonuclease, C-terminal subdomain"/>
    <property type="match status" value="1"/>
</dbReference>
<dbReference type="InterPro" id="IPR036643">
    <property type="entry name" value="RNApol_insert_sf"/>
</dbReference>
<evidence type="ECO:0000256" key="6">
    <source>
        <dbReference type="ARBA" id="ARBA00022695"/>
    </source>
</evidence>
<evidence type="ECO:0000256" key="5">
    <source>
        <dbReference type="ARBA" id="ARBA00022679"/>
    </source>
</evidence>
<dbReference type="SUPFAM" id="SSF56553">
    <property type="entry name" value="Insert subdomain of RNA polymerase alpha subunit"/>
    <property type="match status" value="1"/>
</dbReference>
<protein>
    <recommendedName>
        <fullName evidence="9">DNA-directed RNA polymerase subunit alpha</fullName>
        <shortName evidence="9">RNAP subunit alpha</shortName>
        <ecNumber evidence="9">2.7.7.6</ecNumber>
    </recommendedName>
    <alternativeName>
        <fullName evidence="9">RNA polymerase subunit alpha</fullName>
    </alternativeName>
    <alternativeName>
        <fullName evidence="9">Transcriptase subunit alpha</fullName>
    </alternativeName>
</protein>
<dbReference type="InterPro" id="IPR011773">
    <property type="entry name" value="DNA-dir_RpoA"/>
</dbReference>
<evidence type="ECO:0000256" key="9">
    <source>
        <dbReference type="HAMAP-Rule" id="MF_00059"/>
    </source>
</evidence>
<accession>H8Y646</accession>